<dbReference type="InterPro" id="IPR009319">
    <property type="entry name" value="Phage_A118_VSP1"/>
</dbReference>
<reference evidence="2 3" key="1">
    <citation type="journal article" date="2019" name="Environ. Microbiol.">
        <title>An active ?-lactamase is a part of an orchestrated cell wall stress resistance network of Bacillus subtilis and related rhizosphere species.</title>
        <authorList>
            <person name="Bucher T."/>
            <person name="Keren-Paz A."/>
            <person name="Hausser J."/>
            <person name="Olender T."/>
            <person name="Cytryn E."/>
            <person name="Kolodkin-Gal I."/>
        </authorList>
    </citation>
    <scope>NUCLEOTIDE SEQUENCE [LARGE SCALE GENOMIC DNA]</scope>
    <source>
        <strain evidence="2 3">I32</strain>
    </source>
</reference>
<dbReference type="AlphaFoldDB" id="A0A9X9F7A7"/>
<dbReference type="EMBL" id="SZOH01000432">
    <property type="protein sequence ID" value="TKJ05820.1"/>
    <property type="molecule type" value="Genomic_DNA"/>
</dbReference>
<organism evidence="2 3">
    <name type="scientific">Bacillus cereus</name>
    <dbReference type="NCBI Taxonomy" id="1396"/>
    <lineage>
        <taxon>Bacteria</taxon>
        <taxon>Bacillati</taxon>
        <taxon>Bacillota</taxon>
        <taxon>Bacilli</taxon>
        <taxon>Bacillales</taxon>
        <taxon>Bacillaceae</taxon>
        <taxon>Bacillus</taxon>
        <taxon>Bacillus cereus group</taxon>
    </lineage>
</organism>
<name>A0A9X9F7A7_BACCE</name>
<evidence type="ECO:0000313" key="2">
    <source>
        <dbReference type="EMBL" id="TKJ05820.1"/>
    </source>
</evidence>
<evidence type="ECO:0000313" key="3">
    <source>
        <dbReference type="Proteomes" id="UP000308444"/>
    </source>
</evidence>
<evidence type="ECO:0000256" key="1">
    <source>
        <dbReference type="SAM" id="Coils"/>
    </source>
</evidence>
<accession>A0A9X9F7A7</accession>
<keyword evidence="1" id="KW-0175">Coiled coil</keyword>
<dbReference type="Pfam" id="PF06152">
    <property type="entry name" value="Phage_min_cap2"/>
    <property type="match status" value="1"/>
</dbReference>
<comment type="caution">
    <text evidence="2">The sequence shown here is derived from an EMBL/GenBank/DDBJ whole genome shotgun (WGS) entry which is preliminary data.</text>
</comment>
<proteinExistence type="predicted"/>
<feature type="coiled-coil region" evidence="1">
    <location>
        <begin position="312"/>
        <end position="339"/>
    </location>
</feature>
<protein>
    <submittedName>
        <fullName evidence="2">Minor capsid protein</fullName>
    </submittedName>
</protein>
<dbReference type="GO" id="GO:0005198">
    <property type="term" value="F:structural molecule activity"/>
    <property type="evidence" value="ECO:0007669"/>
    <property type="project" value="InterPro"/>
</dbReference>
<dbReference type="Proteomes" id="UP000308444">
    <property type="component" value="Unassembled WGS sequence"/>
</dbReference>
<gene>
    <name evidence="2" type="ORF">FC695_07855</name>
</gene>
<sequence length="379" mass="43667">MTLNPKQLDLFAQPIIDIYAALEAELFELIVKRLVTKRNIDKDNVLKWQMEKMQELHVLDEAMLKRISLASGVSIKKLHQVLTDAGISSIQEMSNWIEELEKNGAIFPASSDGNNLIDRVISTYFNQAESAYNLINQTMLLSSKQIYTDILNETVASVLSGFKTHKQALAEVARKYAAHGVPALIDKAGRKWSTEAYVSVVTKSTVNNVYNHLEDERIQEYGIELVRVSQHLGSRHACSLIQGRVISMLSVEETKAKYGTKYLSIYHSALKYGEGSGVFGCNCRHRRFPFVEGLNTPLEREEMVNQVENKRVYDLTQEQRRLERRVRAAKRRLISSENLGNEEMIQRDKQLVRECQKVVREFVREYDLTRQYNREKIYM</sequence>